<evidence type="ECO:0000313" key="4">
    <source>
        <dbReference type="Proteomes" id="UP000092024"/>
    </source>
</evidence>
<evidence type="ECO:0000259" key="2">
    <source>
        <dbReference type="Pfam" id="PF01337"/>
    </source>
</evidence>
<evidence type="ECO:0000313" key="3">
    <source>
        <dbReference type="EMBL" id="OBR64171.1"/>
    </source>
</evidence>
<dbReference type="Proteomes" id="UP000092024">
    <property type="component" value="Unassembled WGS sequence"/>
</dbReference>
<gene>
    <name evidence="3" type="ORF">A7K91_11600</name>
</gene>
<dbReference type="AlphaFoldDB" id="A0A1A5YEV4"/>
<dbReference type="Gene3D" id="3.30.370.10">
    <property type="entry name" value="Barstar-like"/>
    <property type="match status" value="1"/>
</dbReference>
<dbReference type="OrthoDB" id="7575400at2"/>
<feature type="domain" description="Barstar (barnase inhibitor)" evidence="2">
    <location>
        <begin position="1"/>
        <end position="82"/>
    </location>
</feature>
<dbReference type="Pfam" id="PF01337">
    <property type="entry name" value="Barstar"/>
    <property type="match status" value="1"/>
</dbReference>
<keyword evidence="4" id="KW-1185">Reference proteome</keyword>
<dbReference type="SUPFAM" id="SSF52038">
    <property type="entry name" value="Barstar-related"/>
    <property type="match status" value="1"/>
</dbReference>
<sequence length="101" mass="11395">MKEIAIYGAAIANAEQLHQQLAKQLAFPAWYGNNLDALWDMLEGWIELPVMIRYESVTAPGAEDQTEIEAILDMLDEASSTIEGFNFDRIMPEQGDFTSKR</sequence>
<dbReference type="InterPro" id="IPR035905">
    <property type="entry name" value="Barstar-like_sf"/>
</dbReference>
<organism evidence="3 4">
    <name type="scientific">Paenibacillus oryzae</name>
    <dbReference type="NCBI Taxonomy" id="1844972"/>
    <lineage>
        <taxon>Bacteria</taxon>
        <taxon>Bacillati</taxon>
        <taxon>Bacillota</taxon>
        <taxon>Bacilli</taxon>
        <taxon>Bacillales</taxon>
        <taxon>Paenibacillaceae</taxon>
        <taxon>Paenibacillus</taxon>
    </lineage>
</organism>
<dbReference type="STRING" id="1844972.A7K91_11600"/>
<name>A0A1A5YEV4_9BACL</name>
<reference evidence="3 4" key="1">
    <citation type="submission" date="2016-05" db="EMBL/GenBank/DDBJ databases">
        <title>Paenibacillus oryzae. sp. nov., isolated from the rice root.</title>
        <authorList>
            <person name="Zhang J."/>
            <person name="Zhang X."/>
        </authorList>
    </citation>
    <scope>NUCLEOTIDE SEQUENCE [LARGE SCALE GENOMIC DNA]</scope>
    <source>
        <strain evidence="3 4">1DrF-4</strain>
    </source>
</reference>
<protein>
    <recommendedName>
        <fullName evidence="2">Barstar (barnase inhibitor) domain-containing protein</fullName>
    </recommendedName>
</protein>
<dbReference type="InterPro" id="IPR000468">
    <property type="entry name" value="Barstar"/>
</dbReference>
<comment type="caution">
    <text evidence="3">The sequence shown here is derived from an EMBL/GenBank/DDBJ whole genome shotgun (WGS) entry which is preliminary data.</text>
</comment>
<comment type="similarity">
    <text evidence="1">Belongs to the barstar family.</text>
</comment>
<accession>A0A1A5YEV4</accession>
<evidence type="ECO:0000256" key="1">
    <source>
        <dbReference type="ARBA" id="ARBA00006845"/>
    </source>
</evidence>
<proteinExistence type="inferred from homology"/>
<dbReference type="EMBL" id="LYPA01000065">
    <property type="protein sequence ID" value="OBR64171.1"/>
    <property type="molecule type" value="Genomic_DNA"/>
</dbReference>
<dbReference type="RefSeq" id="WP_068684577.1">
    <property type="nucleotide sequence ID" value="NZ_LYPA01000065.1"/>
</dbReference>